<dbReference type="EMBL" id="JRES01000171">
    <property type="protein sequence ID" value="KNC33681.1"/>
    <property type="molecule type" value="Genomic_DNA"/>
</dbReference>
<keyword evidence="2" id="KW-1185">Reference proteome</keyword>
<protein>
    <submittedName>
        <fullName evidence="1">Uncharacterized protein</fullName>
    </submittedName>
</protein>
<organism evidence="1 2">
    <name type="scientific">Lucilia cuprina</name>
    <name type="common">Green bottle fly</name>
    <name type="synonym">Australian sheep blowfly</name>
    <dbReference type="NCBI Taxonomy" id="7375"/>
    <lineage>
        <taxon>Eukaryota</taxon>
        <taxon>Metazoa</taxon>
        <taxon>Ecdysozoa</taxon>
        <taxon>Arthropoda</taxon>
        <taxon>Hexapoda</taxon>
        <taxon>Insecta</taxon>
        <taxon>Pterygota</taxon>
        <taxon>Neoptera</taxon>
        <taxon>Endopterygota</taxon>
        <taxon>Diptera</taxon>
        <taxon>Brachycera</taxon>
        <taxon>Muscomorpha</taxon>
        <taxon>Oestroidea</taxon>
        <taxon>Calliphoridae</taxon>
        <taxon>Luciliinae</taxon>
        <taxon>Lucilia</taxon>
    </lineage>
</organism>
<proteinExistence type="predicted"/>
<accession>A0A0L0CN20</accession>
<sequence>MTIALCLCSFMDFLPMRGNSELGLPKLLHSIPKAQLLIMSLYKPRSVKLLKSLMSTFFIRVLSSSTTPGRCIKIFLGEYVTALGSNLMGTSVLEQVEKRKFLIKLAKPKWDCILPKRSPIQLRGPSPKGTMRMPNLRDKLGKPSIKAMIRALWRGCSIIFRPNRGKSELGFLKLFTSIPKATLLITSVVKRPNISRTSTIGSSFTFSFKTCINFSATFRTVGYMYFILPEVKSSRVPFLWII</sequence>
<dbReference type="AlphaFoldDB" id="A0A0L0CN20"/>
<name>A0A0L0CN20_LUCCU</name>
<comment type="caution">
    <text evidence="1">The sequence shown here is derived from an EMBL/GenBank/DDBJ whole genome shotgun (WGS) entry which is preliminary data.</text>
</comment>
<dbReference type="Proteomes" id="UP000037069">
    <property type="component" value="Unassembled WGS sequence"/>
</dbReference>
<reference evidence="1 2" key="1">
    <citation type="journal article" date="2015" name="Nat. Commun.">
        <title>Lucilia cuprina genome unlocks parasitic fly biology to underpin future interventions.</title>
        <authorList>
            <person name="Anstead C.A."/>
            <person name="Korhonen P.K."/>
            <person name="Young N.D."/>
            <person name="Hall R.S."/>
            <person name="Jex A.R."/>
            <person name="Murali S.C."/>
            <person name="Hughes D.S."/>
            <person name="Lee S.F."/>
            <person name="Perry T."/>
            <person name="Stroehlein A.J."/>
            <person name="Ansell B.R."/>
            <person name="Breugelmans B."/>
            <person name="Hofmann A."/>
            <person name="Qu J."/>
            <person name="Dugan S."/>
            <person name="Lee S.L."/>
            <person name="Chao H."/>
            <person name="Dinh H."/>
            <person name="Han Y."/>
            <person name="Doddapaneni H.V."/>
            <person name="Worley K.C."/>
            <person name="Muzny D.M."/>
            <person name="Ioannidis P."/>
            <person name="Waterhouse R.M."/>
            <person name="Zdobnov E.M."/>
            <person name="James P.J."/>
            <person name="Bagnall N.H."/>
            <person name="Kotze A.C."/>
            <person name="Gibbs R.A."/>
            <person name="Richards S."/>
            <person name="Batterham P."/>
            <person name="Gasser R.B."/>
        </authorList>
    </citation>
    <scope>NUCLEOTIDE SEQUENCE [LARGE SCALE GENOMIC DNA]</scope>
    <source>
        <strain evidence="1 2">LS</strain>
        <tissue evidence="1">Full body</tissue>
    </source>
</reference>
<evidence type="ECO:0000313" key="1">
    <source>
        <dbReference type="EMBL" id="KNC33681.1"/>
    </source>
</evidence>
<gene>
    <name evidence="1" type="ORF">FF38_08732</name>
</gene>
<evidence type="ECO:0000313" key="2">
    <source>
        <dbReference type="Proteomes" id="UP000037069"/>
    </source>
</evidence>